<keyword evidence="3" id="KW-0472">Membrane</keyword>
<dbReference type="InterPro" id="IPR052346">
    <property type="entry name" value="O-mannosyl-transferase_TMTC"/>
</dbReference>
<evidence type="ECO:0000256" key="2">
    <source>
        <dbReference type="ARBA" id="ARBA00022803"/>
    </source>
</evidence>
<evidence type="ECO:0000313" key="4">
    <source>
        <dbReference type="EMBL" id="QUV94193.1"/>
    </source>
</evidence>
<keyword evidence="1" id="KW-0677">Repeat</keyword>
<dbReference type="InterPro" id="IPR011990">
    <property type="entry name" value="TPR-like_helical_dom_sf"/>
</dbReference>
<evidence type="ECO:0000256" key="1">
    <source>
        <dbReference type="ARBA" id="ARBA00022737"/>
    </source>
</evidence>
<dbReference type="PANTHER" id="PTHR44227">
    <property type="match status" value="1"/>
</dbReference>
<feature type="transmembrane region" description="Helical" evidence="3">
    <location>
        <begin position="405"/>
        <end position="429"/>
    </location>
</feature>
<keyword evidence="2" id="KW-0802">TPR repeat</keyword>
<organism evidence="4 5">
    <name type="scientific">Chloracidobacterium sp. N</name>
    <dbReference type="NCBI Taxonomy" id="2821540"/>
    <lineage>
        <taxon>Bacteria</taxon>
        <taxon>Pseudomonadati</taxon>
        <taxon>Acidobacteriota</taxon>
        <taxon>Terriglobia</taxon>
        <taxon>Terriglobales</taxon>
        <taxon>Acidobacteriaceae</taxon>
        <taxon>Chloracidobacterium</taxon>
        <taxon>Chloracidobacterium aggregatum</taxon>
    </lineage>
</organism>
<dbReference type="RefSeq" id="WP_211422503.1">
    <property type="nucleotide sequence ID" value="NZ_CP072642.1"/>
</dbReference>
<protein>
    <recommendedName>
        <fullName evidence="6">Tetratricopeptide repeat protein</fullName>
    </recommendedName>
</protein>
<dbReference type="Gene3D" id="1.25.40.10">
    <property type="entry name" value="Tetratricopeptide repeat domain"/>
    <property type="match status" value="1"/>
</dbReference>
<feature type="transmembrane region" description="Helical" evidence="3">
    <location>
        <begin position="335"/>
        <end position="353"/>
    </location>
</feature>
<keyword evidence="3" id="KW-0812">Transmembrane</keyword>
<reference evidence="4 5" key="1">
    <citation type="submission" date="2021-03" db="EMBL/GenBank/DDBJ databases">
        <title>Genomic and phenotypic characterization of Chloracidobacterium isolates provides evidence for multiple species.</title>
        <authorList>
            <person name="Saini M.K."/>
            <person name="Costas A.M.G."/>
            <person name="Tank M."/>
            <person name="Bryant D.A."/>
        </authorList>
    </citation>
    <scope>NUCLEOTIDE SEQUENCE [LARGE SCALE GENOMIC DNA]</scope>
    <source>
        <strain evidence="4 5">N</strain>
    </source>
</reference>
<dbReference type="PANTHER" id="PTHR44227:SF3">
    <property type="entry name" value="PROTEIN O-MANNOSYL-TRANSFERASE TMTC4"/>
    <property type="match status" value="1"/>
</dbReference>
<feature type="transmembrane region" description="Helical" evidence="3">
    <location>
        <begin position="313"/>
        <end position="330"/>
    </location>
</feature>
<feature type="transmembrane region" description="Helical" evidence="3">
    <location>
        <begin position="275"/>
        <end position="293"/>
    </location>
</feature>
<evidence type="ECO:0008006" key="6">
    <source>
        <dbReference type="Google" id="ProtNLM"/>
    </source>
</evidence>
<keyword evidence="3" id="KW-1133">Transmembrane helix</keyword>
<sequence length="650" mass="72752">MKTSLSPRQMGIAVVALALLVYANTLANGFVYDDISIVQTNPYITDWRQIPWLFTKGYWSHKSGGVGNYRPLTIVTFTVEYALWGLAPLGYHLINVLLHAANVALLFGLLRCYRVAPGIAGVAALVFAVHPVHTEAVANVVGRSELLGMLSGGLMWWAWVAARRAKRHRAKVWAWRGAAAVAYLAALLSKENMVTLPAALWLAEVLVARRRCFLHGALTARLRCLWQVTSPFWVLAASLVPYFWLRSLAGEGTAQMAGVGLVTLAGYTLWQRAIIMLEVGLIWYRLLFVGYPLRPQYDGTNVPVIPNWNEWKLVGLLLHAGLVAALWLTWRRIPLVAFAIGFWFITLSVVSNVPIPLGMLVGERWLYVPSAGYAMALGYAVWLVWEKAHWPETWLKAKMGKHRHWPLRAEVTRLCLLLGVASLVGSYVYRTAQRNLDWRDNYTLFSRFIETDPQHPIGYVNVGDALVRYQPQQARAFYEQALRVEPRSISANIMLTTLDIEDNAFEPARARLERMLVREPPYLVLPSNEWGLTHALYARVLAALGEREAAMSEVQTALRYAPEAPQPLFVVGETLVTIGEREAATEVYRRLVRLLPLAAGPRGRLGILLLEAGDATAAEHELRLAAELAPDEPLIRTWLEKARQQAAAQP</sequence>
<gene>
    <name evidence="4" type="ORF">J8C05_01690</name>
</gene>
<evidence type="ECO:0000313" key="5">
    <source>
        <dbReference type="Proteomes" id="UP000677668"/>
    </source>
</evidence>
<keyword evidence="5" id="KW-1185">Reference proteome</keyword>
<evidence type="ECO:0000256" key="3">
    <source>
        <dbReference type="SAM" id="Phobius"/>
    </source>
</evidence>
<feature type="transmembrane region" description="Helical" evidence="3">
    <location>
        <begin position="365"/>
        <end position="385"/>
    </location>
</feature>
<dbReference type="SUPFAM" id="SSF48452">
    <property type="entry name" value="TPR-like"/>
    <property type="match status" value="1"/>
</dbReference>
<proteinExistence type="predicted"/>
<dbReference type="Proteomes" id="UP000677668">
    <property type="component" value="Chromosome 1"/>
</dbReference>
<feature type="transmembrane region" description="Helical" evidence="3">
    <location>
        <begin position="115"/>
        <end position="134"/>
    </location>
</feature>
<feature type="transmembrane region" description="Helical" evidence="3">
    <location>
        <begin position="140"/>
        <end position="160"/>
    </location>
</feature>
<accession>A0ABX8AZS1</accession>
<name>A0ABX8AZS1_9BACT</name>
<dbReference type="EMBL" id="CP072642">
    <property type="protein sequence ID" value="QUV94193.1"/>
    <property type="molecule type" value="Genomic_DNA"/>
</dbReference>